<name>A0ABX2APY7_9BACT</name>
<dbReference type="InterPro" id="IPR008258">
    <property type="entry name" value="Transglycosylase_SLT_dom_1"/>
</dbReference>
<organism evidence="2 3">
    <name type="scientific">Xylanibacter muris</name>
    <dbReference type="NCBI Taxonomy" id="2736290"/>
    <lineage>
        <taxon>Bacteria</taxon>
        <taxon>Pseudomonadati</taxon>
        <taxon>Bacteroidota</taxon>
        <taxon>Bacteroidia</taxon>
        <taxon>Bacteroidales</taxon>
        <taxon>Prevotellaceae</taxon>
        <taxon>Xylanibacter</taxon>
    </lineage>
</organism>
<evidence type="ECO:0000313" key="3">
    <source>
        <dbReference type="Proteomes" id="UP000714420"/>
    </source>
</evidence>
<dbReference type="CDD" id="cd00254">
    <property type="entry name" value="LT-like"/>
    <property type="match status" value="1"/>
</dbReference>
<dbReference type="RefSeq" id="WP_172277565.1">
    <property type="nucleotide sequence ID" value="NZ_CASGMU010000026.1"/>
</dbReference>
<evidence type="ECO:0000259" key="1">
    <source>
        <dbReference type="Pfam" id="PF01464"/>
    </source>
</evidence>
<dbReference type="Proteomes" id="UP000714420">
    <property type="component" value="Unassembled WGS sequence"/>
</dbReference>
<protein>
    <submittedName>
        <fullName evidence="2">Lytic transglycosylase domain-containing protein</fullName>
    </submittedName>
</protein>
<dbReference type="InterPro" id="IPR023346">
    <property type="entry name" value="Lysozyme-like_dom_sf"/>
</dbReference>
<gene>
    <name evidence="2" type="ORF">HPS56_13150</name>
</gene>
<accession>A0ABX2APY7</accession>
<sequence>MKRITEIVSLILLICGCMPVMVYAGGNVPNSEKSFDWNPVMDAIIQVESSGNPNAVSGKSCGAMQITPILVKECNLILKERKNIKRYTLKDRFSVEKSKEMFVLKQSYFNPENNIEKAIRSWNGGNKYNVRKTQKYYKKVMSKLK</sequence>
<reference evidence="2 3" key="1">
    <citation type="submission" date="2020-05" db="EMBL/GenBank/DDBJ databases">
        <title>Distinct polysaccharide utilization as determinants for interspecies competition between intestinal Prevotella spp.</title>
        <authorList>
            <person name="Galvez E.J.C."/>
            <person name="Iljazovic A."/>
            <person name="Strowig T."/>
        </authorList>
    </citation>
    <scope>NUCLEOTIDE SEQUENCE [LARGE SCALE GENOMIC DNA]</scope>
    <source>
        <strain evidence="2 3">PMUR</strain>
    </source>
</reference>
<dbReference type="PROSITE" id="PS51257">
    <property type="entry name" value="PROKAR_LIPOPROTEIN"/>
    <property type="match status" value="1"/>
</dbReference>
<dbReference type="Pfam" id="PF01464">
    <property type="entry name" value="SLT"/>
    <property type="match status" value="1"/>
</dbReference>
<dbReference type="Gene3D" id="1.10.530.10">
    <property type="match status" value="1"/>
</dbReference>
<dbReference type="EMBL" id="JABKKF010000021">
    <property type="protein sequence ID" value="NPD93258.1"/>
    <property type="molecule type" value="Genomic_DNA"/>
</dbReference>
<keyword evidence="3" id="KW-1185">Reference proteome</keyword>
<dbReference type="SUPFAM" id="SSF53955">
    <property type="entry name" value="Lysozyme-like"/>
    <property type="match status" value="1"/>
</dbReference>
<feature type="domain" description="Transglycosylase SLT" evidence="1">
    <location>
        <begin position="37"/>
        <end position="139"/>
    </location>
</feature>
<comment type="caution">
    <text evidence="2">The sequence shown here is derived from an EMBL/GenBank/DDBJ whole genome shotgun (WGS) entry which is preliminary data.</text>
</comment>
<evidence type="ECO:0000313" key="2">
    <source>
        <dbReference type="EMBL" id="NPD93258.1"/>
    </source>
</evidence>
<proteinExistence type="predicted"/>